<dbReference type="InterPro" id="IPR036704">
    <property type="entry name" value="RraA/RraA-like_sf"/>
</dbReference>
<dbReference type="RefSeq" id="WP_074256854.1">
    <property type="nucleotide sequence ID" value="NZ_FSRL01000001.1"/>
</dbReference>
<dbReference type="PANTHER" id="PTHR33254">
    <property type="entry name" value="4-HYDROXY-4-METHYL-2-OXOGLUTARATE ALDOLASE 3-RELATED"/>
    <property type="match status" value="1"/>
</dbReference>
<proteinExistence type="predicted"/>
<feature type="binding site" evidence="5">
    <location>
        <position position="124"/>
    </location>
    <ligand>
        <name>Mg(2+)</name>
        <dbReference type="ChEBI" id="CHEBI:18420"/>
    </ligand>
</feature>
<keyword evidence="7" id="KW-1185">Reference proteome</keyword>
<dbReference type="Pfam" id="PF03737">
    <property type="entry name" value="RraA-like"/>
    <property type="match status" value="1"/>
</dbReference>
<dbReference type="CDD" id="cd16841">
    <property type="entry name" value="RraA_family"/>
    <property type="match status" value="1"/>
</dbReference>
<dbReference type="Proteomes" id="UP000184932">
    <property type="component" value="Unassembled WGS sequence"/>
</dbReference>
<evidence type="ECO:0000256" key="3">
    <source>
        <dbReference type="ARBA" id="ARBA00029596"/>
    </source>
</evidence>
<organism evidence="6 7">
    <name type="scientific">Vannielia litorea</name>
    <dbReference type="NCBI Taxonomy" id="1217970"/>
    <lineage>
        <taxon>Bacteria</taxon>
        <taxon>Pseudomonadati</taxon>
        <taxon>Pseudomonadota</taxon>
        <taxon>Alphaproteobacteria</taxon>
        <taxon>Rhodobacterales</taxon>
        <taxon>Paracoccaceae</taxon>
        <taxon>Vannielia</taxon>
    </lineage>
</organism>
<dbReference type="GO" id="GO:0046872">
    <property type="term" value="F:metal ion binding"/>
    <property type="evidence" value="ECO:0007669"/>
    <property type="project" value="UniProtKB-KW"/>
</dbReference>
<dbReference type="OrthoDB" id="9812532at2"/>
<keyword evidence="5" id="KW-0460">Magnesium</keyword>
<feature type="binding site" evidence="5">
    <location>
        <position position="123"/>
    </location>
    <ligand>
        <name>substrate</name>
    </ligand>
</feature>
<dbReference type="PANTHER" id="PTHR33254:SF4">
    <property type="entry name" value="4-HYDROXY-4-METHYL-2-OXOGLUTARATE ALDOLASE 3-RELATED"/>
    <property type="match status" value="1"/>
</dbReference>
<feature type="binding site" evidence="5">
    <location>
        <begin position="101"/>
        <end position="104"/>
    </location>
    <ligand>
        <name>substrate</name>
    </ligand>
</feature>
<evidence type="ECO:0000313" key="7">
    <source>
        <dbReference type="Proteomes" id="UP000184932"/>
    </source>
</evidence>
<dbReference type="EMBL" id="FSRL01000001">
    <property type="protein sequence ID" value="SIO12334.1"/>
    <property type="molecule type" value="Genomic_DNA"/>
</dbReference>
<evidence type="ECO:0000313" key="6">
    <source>
        <dbReference type="EMBL" id="SIO12334.1"/>
    </source>
</evidence>
<gene>
    <name evidence="6" type="ORF">SAMN05444002_2888</name>
</gene>
<dbReference type="InterPro" id="IPR005493">
    <property type="entry name" value="RraA/RraA-like"/>
</dbReference>
<accession>A0A1N6GXQ9</accession>
<evidence type="ECO:0000256" key="1">
    <source>
        <dbReference type="ARBA" id="ARBA00001968"/>
    </source>
</evidence>
<protein>
    <recommendedName>
        <fullName evidence="2">Putative 4-hydroxy-4-methyl-2-oxoglutarate aldolase</fullName>
    </recommendedName>
    <alternativeName>
        <fullName evidence="3">Regulator of ribonuclease activity homolog</fullName>
    </alternativeName>
    <alternativeName>
        <fullName evidence="4">RraA-like protein</fullName>
    </alternativeName>
</protein>
<name>A0A1N6GXQ9_9RHOB</name>
<evidence type="ECO:0000256" key="4">
    <source>
        <dbReference type="ARBA" id="ARBA00030169"/>
    </source>
</evidence>
<dbReference type="STRING" id="1217970.SAMN05444002_2888"/>
<dbReference type="SUPFAM" id="SSF89562">
    <property type="entry name" value="RraA-like"/>
    <property type="match status" value="1"/>
</dbReference>
<dbReference type="AlphaFoldDB" id="A0A1N6GXQ9"/>
<evidence type="ECO:0000256" key="2">
    <source>
        <dbReference type="ARBA" id="ARBA00016549"/>
    </source>
</evidence>
<sequence length="229" mass="23390">MIEEPPLLRIRRKFPRPSAAQLAAFKAVPTGFLCDAMNGKGALATAIAPLDLAQPAICGPALVAQNGPEEIFATIAALNLIQPGDVVIASVDGWQGGSCAGDQITGMMKNAGAAGFVTDGPMRDREGVLATGLSCWCTGLNPNSPYGKGPGSVGYGAVVGGAQVNSGDIIVADENGVVVVPFARIDEVAGKLAEVKAAEDALEAEVKAGKKSILDLEEMAKEGKVVFDD</sequence>
<dbReference type="Gene3D" id="3.50.30.40">
    <property type="entry name" value="Ribonuclease E inhibitor RraA/RraA-like"/>
    <property type="match status" value="1"/>
</dbReference>
<comment type="cofactor">
    <cofactor evidence="1">
        <name>a divalent metal cation</name>
        <dbReference type="ChEBI" id="CHEBI:60240"/>
    </cofactor>
</comment>
<keyword evidence="5" id="KW-0479">Metal-binding</keyword>
<evidence type="ECO:0000256" key="5">
    <source>
        <dbReference type="PIRSR" id="PIRSR605493-1"/>
    </source>
</evidence>
<reference evidence="7" key="1">
    <citation type="submission" date="2016-11" db="EMBL/GenBank/DDBJ databases">
        <authorList>
            <person name="Varghese N."/>
            <person name="Submissions S."/>
        </authorList>
    </citation>
    <scope>NUCLEOTIDE SEQUENCE [LARGE SCALE GENOMIC DNA]</scope>
    <source>
        <strain evidence="7">DSM 29440</strain>
    </source>
</reference>
<comment type="cofactor">
    <cofactor evidence="5">
        <name>Mg(2+)</name>
        <dbReference type="ChEBI" id="CHEBI:18420"/>
    </cofactor>
</comment>